<dbReference type="KEGG" id="spsw:Sps_03328"/>
<dbReference type="GO" id="GO:0016746">
    <property type="term" value="F:acyltransferase activity"/>
    <property type="evidence" value="ECO:0007669"/>
    <property type="project" value="InterPro"/>
</dbReference>
<dbReference type="EMBL" id="CP014782">
    <property type="protein sequence ID" value="AQS38464.1"/>
    <property type="molecule type" value="Genomic_DNA"/>
</dbReference>
<dbReference type="RefSeq" id="WP_077753508.1">
    <property type="nucleotide sequence ID" value="NZ_CP014782.1"/>
</dbReference>
<evidence type="ECO:0000313" key="3">
    <source>
        <dbReference type="Proteomes" id="UP000189545"/>
    </source>
</evidence>
<evidence type="ECO:0000313" key="2">
    <source>
        <dbReference type="EMBL" id="AQS38464.1"/>
    </source>
</evidence>
<dbReference type="OrthoDB" id="9798676at2"/>
<keyword evidence="3" id="KW-1185">Reference proteome</keyword>
<dbReference type="AlphaFoldDB" id="A0A1S6HSK4"/>
<protein>
    <submittedName>
        <fullName evidence="2">Beta-ketoacyl synthase, N-terminal domain</fullName>
    </submittedName>
</protein>
<dbReference type="Proteomes" id="UP000189545">
    <property type="component" value="Chromosome"/>
</dbReference>
<proteinExistence type="predicted"/>
<dbReference type="Pfam" id="PF13723">
    <property type="entry name" value="Ketoacyl-synt_2"/>
    <property type="match status" value="1"/>
</dbReference>
<gene>
    <name evidence="2" type="ORF">Sps_03328</name>
</gene>
<organism evidence="2 3">
    <name type="scientific">Shewanella psychrophila</name>
    <dbReference type="NCBI Taxonomy" id="225848"/>
    <lineage>
        <taxon>Bacteria</taxon>
        <taxon>Pseudomonadati</taxon>
        <taxon>Pseudomonadota</taxon>
        <taxon>Gammaproteobacteria</taxon>
        <taxon>Alteromonadales</taxon>
        <taxon>Shewanellaceae</taxon>
        <taxon>Shewanella</taxon>
    </lineage>
</organism>
<dbReference type="STRING" id="225848.Sps_03328"/>
<name>A0A1S6HSK4_9GAMM</name>
<accession>A0A1S6HSK4</accession>
<sequence>MQLRFSICSWGAWSPQHQQPQDWQHWRSTNTHQNSSLADTPKLARVPAMQRRRYSALTKMQLEAAFQADAPHSCRTIFASRHGELHRTIGLLNNIVKAEPLSPLAFSQSVHNTASGIYSILTDNRAPSTSIAAGEESLPQALIEAYAQLNEDPTPVLLVFGDQPVPEIYTDFVDELDLPLSLALVIERCDESSTKPQLTLSQAREGNNISYGELVHSLSVARPIAGNLCHYHWELSFD</sequence>
<dbReference type="InterPro" id="IPR016039">
    <property type="entry name" value="Thiolase-like"/>
</dbReference>
<reference evidence="2 3" key="1">
    <citation type="submission" date="2016-03" db="EMBL/GenBank/DDBJ databases">
        <title>Complete genome sequence of Shewanella psychrophila WP2, a deep sea bacterium isolated from west Pacific sediment.</title>
        <authorList>
            <person name="Xu G."/>
            <person name="Jian H."/>
        </authorList>
    </citation>
    <scope>NUCLEOTIDE SEQUENCE [LARGE SCALE GENOMIC DNA]</scope>
    <source>
        <strain evidence="2 3">WP2</strain>
    </source>
</reference>
<dbReference type="InterPro" id="IPR014030">
    <property type="entry name" value="Ketoacyl_synth_N"/>
</dbReference>
<evidence type="ECO:0000259" key="1">
    <source>
        <dbReference type="Pfam" id="PF13723"/>
    </source>
</evidence>
<dbReference type="SUPFAM" id="SSF53901">
    <property type="entry name" value="Thiolase-like"/>
    <property type="match status" value="1"/>
</dbReference>
<feature type="domain" description="Beta-ketoacyl synthase-like N-terminal" evidence="1">
    <location>
        <begin position="23"/>
        <end position="222"/>
    </location>
</feature>